<name>A0A0L6VB32_9BASI</name>
<feature type="transmembrane region" description="Helical" evidence="1">
    <location>
        <begin position="266"/>
        <end position="285"/>
    </location>
</feature>
<dbReference type="PANTHER" id="PTHR23524">
    <property type="entry name" value="TRANSPORTER, PUTATIVE (AFU_ORTHOLOGUE AFUA_8G04850)-RELATED"/>
    <property type="match status" value="1"/>
</dbReference>
<gene>
    <name evidence="2" type="ORF">VP01_2075g1</name>
</gene>
<dbReference type="STRING" id="27349.A0A0L6VB32"/>
<dbReference type="Proteomes" id="UP000037035">
    <property type="component" value="Unassembled WGS sequence"/>
</dbReference>
<feature type="transmembrane region" description="Helical" evidence="1">
    <location>
        <begin position="210"/>
        <end position="231"/>
    </location>
</feature>
<organism evidence="2 3">
    <name type="scientific">Puccinia sorghi</name>
    <dbReference type="NCBI Taxonomy" id="27349"/>
    <lineage>
        <taxon>Eukaryota</taxon>
        <taxon>Fungi</taxon>
        <taxon>Dikarya</taxon>
        <taxon>Basidiomycota</taxon>
        <taxon>Pucciniomycotina</taxon>
        <taxon>Pucciniomycetes</taxon>
        <taxon>Pucciniales</taxon>
        <taxon>Pucciniaceae</taxon>
        <taxon>Puccinia</taxon>
    </lineage>
</organism>
<evidence type="ECO:0000256" key="1">
    <source>
        <dbReference type="SAM" id="Phobius"/>
    </source>
</evidence>
<dbReference type="OrthoDB" id="18110at2759"/>
<feature type="transmembrane region" description="Helical" evidence="1">
    <location>
        <begin position="546"/>
        <end position="567"/>
    </location>
</feature>
<dbReference type="AlphaFoldDB" id="A0A0L6VB32"/>
<keyword evidence="1" id="KW-0812">Transmembrane</keyword>
<evidence type="ECO:0008006" key="4">
    <source>
        <dbReference type="Google" id="ProtNLM"/>
    </source>
</evidence>
<dbReference type="EMBL" id="LAVV01006921">
    <property type="protein sequence ID" value="KNZ57777.1"/>
    <property type="molecule type" value="Genomic_DNA"/>
</dbReference>
<dbReference type="PANTHER" id="PTHR23524:SF1">
    <property type="entry name" value="MRH DOMAIN-CONTAINING PROTEIN-RELATED"/>
    <property type="match status" value="1"/>
</dbReference>
<accession>A0A0L6VB32</accession>
<dbReference type="Gene3D" id="1.20.1250.20">
    <property type="entry name" value="MFS general substrate transporter like domains"/>
    <property type="match status" value="1"/>
</dbReference>
<feature type="transmembrane region" description="Helical" evidence="1">
    <location>
        <begin position="424"/>
        <end position="442"/>
    </location>
</feature>
<evidence type="ECO:0000313" key="2">
    <source>
        <dbReference type="EMBL" id="KNZ57777.1"/>
    </source>
</evidence>
<feature type="transmembrane region" description="Helical" evidence="1">
    <location>
        <begin position="29"/>
        <end position="58"/>
    </location>
</feature>
<sequence>MTHHSGGSQQHWKLFQSFGLAQDVKPINVLAYLASSFVSVSSLVFISASTSFVLTAVIHLPVDRLGRTNGALILLDELVALPAVLVWGRLADIYGYRAVTVIGHLAIGMSIYHRFVYFIKEEKQKSISLSIYIQSRMEYQLFLSRVFLSMGFAALTTMLSTILASMTASRLPPPLPAVCEEPAGCVEEEANLISRIKKRSLIVSQRSSRLSGLIGFTSGLGALFGGHVFFLRGWEVFVLLRLPPYFAGLSHSPVREGLAWGVRASFYVASTIALITSVLMVFGLCRRGENVWPIKTPSSDSPPVHWKKSLQGLTLGFKLVKQHRHLLVAYAAGFATRATTIGVTAYIPVYVNQYYISTHQCQLERPDAPPEEVKKGCHAAFALASALTGTVQVGLLIDGTQQLCALLLSPVVGWTASVYPQPRMLAASNMLSAIGFIGFGLLPRPNHFLAWPICIILGLSQITGVVVSLSLCASCRWQLFHSQLAISRRPETAPLIQTDPASQRGRRPWQEISGAIAGVYSLSGGLGILAGSFGGILSDSSPPAPFFLTAAIASFASLVCLVAGYPVDI</sequence>
<feature type="transmembrane region" description="Helical" evidence="1">
    <location>
        <begin position="146"/>
        <end position="166"/>
    </location>
</feature>
<dbReference type="SUPFAM" id="SSF103473">
    <property type="entry name" value="MFS general substrate transporter"/>
    <property type="match status" value="1"/>
</dbReference>
<protein>
    <recommendedName>
        <fullName evidence="4">Major facilitator superfamily (MFS) profile domain-containing protein</fullName>
    </recommendedName>
</protein>
<dbReference type="VEuPathDB" id="FungiDB:VP01_2075g1"/>
<proteinExistence type="predicted"/>
<feature type="transmembrane region" description="Helical" evidence="1">
    <location>
        <begin position="94"/>
        <end position="115"/>
    </location>
</feature>
<evidence type="ECO:0000313" key="3">
    <source>
        <dbReference type="Proteomes" id="UP000037035"/>
    </source>
</evidence>
<reference evidence="2 3" key="1">
    <citation type="submission" date="2015-08" db="EMBL/GenBank/DDBJ databases">
        <title>Next Generation Sequencing and Analysis of the Genome of Puccinia sorghi L Schw, the Causal Agent of Maize Common Rust.</title>
        <authorList>
            <person name="Rochi L."/>
            <person name="Burguener G."/>
            <person name="Darino M."/>
            <person name="Turjanski A."/>
            <person name="Kreff E."/>
            <person name="Dieguez M.J."/>
            <person name="Sacco F."/>
        </authorList>
    </citation>
    <scope>NUCLEOTIDE SEQUENCE [LARGE SCALE GENOMIC DNA]</scope>
    <source>
        <strain evidence="2 3">RO10H11247</strain>
    </source>
</reference>
<feature type="transmembrane region" description="Helical" evidence="1">
    <location>
        <begin position="448"/>
        <end position="473"/>
    </location>
</feature>
<comment type="caution">
    <text evidence="2">The sequence shown here is derived from an EMBL/GenBank/DDBJ whole genome shotgun (WGS) entry which is preliminary data.</text>
</comment>
<keyword evidence="1" id="KW-1133">Transmembrane helix</keyword>
<feature type="transmembrane region" description="Helical" evidence="1">
    <location>
        <begin position="70"/>
        <end position="88"/>
    </location>
</feature>
<keyword evidence="1" id="KW-0472">Membrane</keyword>
<feature type="transmembrane region" description="Helical" evidence="1">
    <location>
        <begin position="512"/>
        <end position="534"/>
    </location>
</feature>
<keyword evidence="3" id="KW-1185">Reference proteome</keyword>
<dbReference type="InterPro" id="IPR036259">
    <property type="entry name" value="MFS_trans_sf"/>
</dbReference>